<gene>
    <name evidence="8" type="primary">hydG</name>
    <name evidence="8" type="ORF">JRJ22_12805</name>
</gene>
<organism evidence="8 9">
    <name type="scientific">Paenibacillus tianjinensis</name>
    <dbReference type="NCBI Taxonomy" id="2810347"/>
    <lineage>
        <taxon>Bacteria</taxon>
        <taxon>Bacillati</taxon>
        <taxon>Bacillota</taxon>
        <taxon>Bacilli</taxon>
        <taxon>Bacillales</taxon>
        <taxon>Paenibacillaceae</taxon>
        <taxon>Paenibacillus</taxon>
    </lineage>
</organism>
<dbReference type="SFLD" id="SFLDS00029">
    <property type="entry name" value="Radical_SAM"/>
    <property type="match status" value="1"/>
</dbReference>
<dbReference type="InterPro" id="IPR007197">
    <property type="entry name" value="rSAM"/>
</dbReference>
<dbReference type="Gene3D" id="3.20.20.70">
    <property type="entry name" value="Aldolase class I"/>
    <property type="match status" value="1"/>
</dbReference>
<comment type="cofactor">
    <cofactor evidence="1">
        <name>[4Fe-4S] cluster</name>
        <dbReference type="ChEBI" id="CHEBI:49883"/>
    </cofactor>
</comment>
<evidence type="ECO:0000256" key="5">
    <source>
        <dbReference type="ARBA" id="ARBA00023004"/>
    </source>
</evidence>
<evidence type="ECO:0000256" key="3">
    <source>
        <dbReference type="ARBA" id="ARBA00022691"/>
    </source>
</evidence>
<name>A0ABX7LK24_9BACL</name>
<dbReference type="NCBIfam" id="TIGR03955">
    <property type="entry name" value="rSAM_HydG"/>
    <property type="match status" value="1"/>
</dbReference>
<feature type="domain" description="Biotin and thiamin synthesis-associated" evidence="7">
    <location>
        <begin position="276"/>
        <end position="388"/>
    </location>
</feature>
<evidence type="ECO:0000256" key="4">
    <source>
        <dbReference type="ARBA" id="ARBA00022723"/>
    </source>
</evidence>
<dbReference type="SMART" id="SM00876">
    <property type="entry name" value="BATS"/>
    <property type="match status" value="1"/>
</dbReference>
<keyword evidence="3" id="KW-0949">S-adenosyl-L-methionine</keyword>
<dbReference type="EMBL" id="CP070969">
    <property type="protein sequence ID" value="QSF47369.1"/>
    <property type="molecule type" value="Genomic_DNA"/>
</dbReference>
<dbReference type="SUPFAM" id="SSF102114">
    <property type="entry name" value="Radical SAM enzymes"/>
    <property type="match status" value="1"/>
</dbReference>
<dbReference type="SFLD" id="SFLDG01081">
    <property type="entry name" value="cleavage_of_the_Ca-Cb_bond_in"/>
    <property type="match status" value="1"/>
</dbReference>
<proteinExistence type="predicted"/>
<sequence length="477" mass="54245">MEHLRKDWEPADFINDAEILSSLEEAKRLAGEEAVVRSILEKSRSCKGLTHREAAVLLEVTDKEILAEIYSSARVIKEKIYGNRIVLFAPLYISNYCVNNCEYCGYKQSNQDFVRRRLSKDELADEVRVLQDLGHKRLVIEAGEDPVQCDIDYVVDAIKTVYSVKVDNGSIRRVNINIAATTIEDYQKLRDAEIGTYILFQETYHRPTYAALHHNGPKRDYDWHTTAMDRAQMGGIDDVGVGVLYGLYDHKYDTIAMLMHAEHLEERFGVGPHTVSVPRLREADNVNLKTYPFLVKDDDFKQLVAVLRLSVPYAGMILSTREEPSFRDEVIQLGISQVSAGSSTGVGGYMEAKQGLAGMSKEKPQFEVGDHRSPEEIIRGLCRDGYVPSYCTACYREGRTGDRFMRLAKSGQIHNVCQPNSLLTFKEYLLDYADEETRALGEEIIRKGLDDIPKEAARKITKDRLQRIENGERDLRF</sequence>
<evidence type="ECO:0000256" key="2">
    <source>
        <dbReference type="ARBA" id="ARBA00022485"/>
    </source>
</evidence>
<dbReference type="InterPro" id="IPR034428">
    <property type="entry name" value="ThiH/NoCL/HydG-like"/>
</dbReference>
<dbReference type="SFLD" id="SFLDG01060">
    <property type="entry name" value="BATS_domain_containing"/>
    <property type="match status" value="1"/>
</dbReference>
<dbReference type="InterPro" id="IPR058240">
    <property type="entry name" value="rSAM_sf"/>
</dbReference>
<evidence type="ECO:0000256" key="1">
    <source>
        <dbReference type="ARBA" id="ARBA00001966"/>
    </source>
</evidence>
<dbReference type="Pfam" id="PF06968">
    <property type="entry name" value="BATS"/>
    <property type="match status" value="1"/>
</dbReference>
<accession>A0ABX7LK24</accession>
<evidence type="ECO:0000259" key="7">
    <source>
        <dbReference type="SMART" id="SM00876"/>
    </source>
</evidence>
<keyword evidence="9" id="KW-1185">Reference proteome</keyword>
<dbReference type="Pfam" id="PF04055">
    <property type="entry name" value="Radical_SAM"/>
    <property type="match status" value="1"/>
</dbReference>
<keyword evidence="6" id="KW-0411">Iron-sulfur</keyword>
<dbReference type="PANTHER" id="PTHR43583:SF2">
    <property type="entry name" value="THIAZOLE BIOSYNTHESIS PROTEIN"/>
    <property type="match status" value="1"/>
</dbReference>
<dbReference type="PANTHER" id="PTHR43583">
    <property type="entry name" value="2-IMINOACETATE SYNTHASE"/>
    <property type="match status" value="1"/>
</dbReference>
<protein>
    <submittedName>
        <fullName evidence="8">[FeFe] hydrogenase H-cluster radical SAM maturase HydG</fullName>
    </submittedName>
</protein>
<keyword evidence="4" id="KW-0479">Metal-binding</keyword>
<evidence type="ECO:0000313" key="8">
    <source>
        <dbReference type="EMBL" id="QSF47369.1"/>
    </source>
</evidence>
<dbReference type="InterPro" id="IPR024007">
    <property type="entry name" value="FeFe-hyd_mat_HydG"/>
</dbReference>
<evidence type="ECO:0000313" key="9">
    <source>
        <dbReference type="Proteomes" id="UP000663452"/>
    </source>
</evidence>
<dbReference type="Proteomes" id="UP000663452">
    <property type="component" value="Chromosome"/>
</dbReference>
<dbReference type="InterPro" id="IPR013785">
    <property type="entry name" value="Aldolase_TIM"/>
</dbReference>
<dbReference type="InterPro" id="IPR010722">
    <property type="entry name" value="BATS_dom"/>
</dbReference>
<dbReference type="RefSeq" id="WP_206104791.1">
    <property type="nucleotide sequence ID" value="NZ_CP070969.1"/>
</dbReference>
<keyword evidence="5" id="KW-0408">Iron</keyword>
<keyword evidence="2" id="KW-0004">4Fe-4S</keyword>
<dbReference type="CDD" id="cd01335">
    <property type="entry name" value="Radical_SAM"/>
    <property type="match status" value="1"/>
</dbReference>
<evidence type="ECO:0000256" key="6">
    <source>
        <dbReference type="ARBA" id="ARBA00023014"/>
    </source>
</evidence>
<dbReference type="SFLD" id="SFLDF00319">
    <property type="entry name" value="Fe_hydrogenase_maturase_(HydG"/>
    <property type="match status" value="1"/>
</dbReference>
<reference evidence="8 9" key="1">
    <citation type="submission" date="2021-02" db="EMBL/GenBank/DDBJ databases">
        <title>Paenibacillus tianjinensis sp. nov.</title>
        <authorList>
            <person name="Liu H."/>
        </authorList>
    </citation>
    <scope>NUCLEOTIDE SEQUENCE [LARGE SCALE GENOMIC DNA]</scope>
    <source>
        <strain evidence="8 9">TB2019</strain>
    </source>
</reference>